<evidence type="ECO:0000256" key="10">
    <source>
        <dbReference type="ARBA" id="ARBA00022792"/>
    </source>
</evidence>
<dbReference type="GO" id="GO:0016491">
    <property type="term" value="F:oxidoreductase activity"/>
    <property type="evidence" value="ECO:0007669"/>
    <property type="project" value="UniProtKB-UniRule"/>
</dbReference>
<dbReference type="PANTHER" id="PTHR19271">
    <property type="entry name" value="CYTOCHROME B"/>
    <property type="match status" value="1"/>
</dbReference>
<dbReference type="InterPro" id="IPR036150">
    <property type="entry name" value="Cyt_b/b6_C_sf"/>
</dbReference>
<dbReference type="InterPro" id="IPR048260">
    <property type="entry name" value="Cytochrome_b_C_euk/bac"/>
</dbReference>
<comment type="function">
    <text evidence="1 20">Component of the ubiquinol-cytochrome c reductase complex (complex III or cytochrome b-c1 complex) that is part of the mitochondrial respiratory chain. The b-c1 complex mediates electron transfer from ubiquinol to cytochrome c. Contributes to the generation of a proton gradient across the mitochondrial membrane that is then used for ATP synthesis.</text>
</comment>
<feature type="binding site" description="axial binding residue" evidence="19">
    <location>
        <position position="186"/>
    </location>
    <ligand>
        <name>heme b</name>
        <dbReference type="ChEBI" id="CHEBI:60344"/>
        <label>b562</label>
    </ligand>
    <ligandPart>
        <name>Fe</name>
        <dbReference type="ChEBI" id="CHEBI:18248"/>
    </ligandPart>
</feature>
<dbReference type="GO" id="GO:0046872">
    <property type="term" value="F:metal ion binding"/>
    <property type="evidence" value="ECO:0007669"/>
    <property type="project" value="UniProtKB-UniRule"/>
</dbReference>
<dbReference type="InterPro" id="IPR030689">
    <property type="entry name" value="Cytochrome_b"/>
</dbReference>
<keyword evidence="16 20" id="KW-0472">Membrane</keyword>
<comment type="subcellular location">
    <subcellularLocation>
        <location evidence="2">Mitochondrion inner membrane</location>
        <topology evidence="2">Multi-pass membrane protein</topology>
    </subcellularLocation>
</comment>
<dbReference type="SUPFAM" id="SSF81342">
    <property type="entry name" value="Transmembrane di-heme cytochromes"/>
    <property type="match status" value="1"/>
</dbReference>
<dbReference type="PIRSF" id="PIRSF038885">
    <property type="entry name" value="COB"/>
    <property type="match status" value="1"/>
</dbReference>
<evidence type="ECO:0000256" key="16">
    <source>
        <dbReference type="ARBA" id="ARBA00023136"/>
    </source>
</evidence>
<feature type="transmembrane region" description="Helical" evidence="20">
    <location>
        <begin position="266"/>
        <end position="285"/>
    </location>
</feature>
<keyword evidence="7 20" id="KW-0679">Respiratory chain</keyword>
<feature type="transmembrane region" description="Helical" evidence="20">
    <location>
        <begin position="40"/>
        <end position="61"/>
    </location>
</feature>
<evidence type="ECO:0000313" key="23">
    <source>
        <dbReference type="EMBL" id="ADN43217.1"/>
    </source>
</evidence>
<feature type="binding site" description="axial binding residue" evidence="19">
    <location>
        <position position="101"/>
    </location>
    <ligand>
        <name>heme b</name>
        <dbReference type="ChEBI" id="CHEBI:60344"/>
        <label>b566</label>
    </ligand>
    <ligandPart>
        <name>Fe</name>
        <dbReference type="ChEBI" id="CHEBI:18248"/>
    </ligandPart>
</feature>
<keyword evidence="10" id="KW-0999">Mitochondrion inner membrane</keyword>
<reference evidence="23" key="1">
    <citation type="journal article" date="2011" name="Mol. Phylogenet. Evol.">
        <title>Reconstructing intraordinal relationships in Lepidoptera using mitochondrial genome data with the description of two newly sequenced lycaenids, Spindasis takanonis and Protantigius superans (Lepidoptera: Lycaenidae).</title>
        <authorList>
            <person name="Kim M.J."/>
            <person name="Kang A.R."/>
            <person name="Jeong H.C."/>
            <person name="Kim K.G."/>
            <person name="Kim I."/>
        </authorList>
    </citation>
    <scope>NUCLEOTIDE SEQUENCE</scope>
</reference>
<evidence type="ECO:0000256" key="14">
    <source>
        <dbReference type="ARBA" id="ARBA00023075"/>
    </source>
</evidence>
<dbReference type="GO" id="GO:0006122">
    <property type="term" value="P:mitochondrial electron transport, ubiquinol to cytochrome c"/>
    <property type="evidence" value="ECO:0007669"/>
    <property type="project" value="TreeGrafter"/>
</dbReference>
<comment type="cofactor">
    <cofactor evidence="20">
        <name>heme b</name>
        <dbReference type="ChEBI" id="CHEBI:60344"/>
    </cofactor>
    <text evidence="20">Binds 2 heme groups non-covalently.</text>
</comment>
<evidence type="ECO:0000256" key="7">
    <source>
        <dbReference type="ARBA" id="ARBA00022660"/>
    </source>
</evidence>
<protein>
    <recommendedName>
        <fullName evidence="4 20">Cytochrome b</fullName>
    </recommendedName>
</protein>
<dbReference type="FunFam" id="1.20.810.10:FF:000002">
    <property type="entry name" value="Cytochrome b"/>
    <property type="match status" value="1"/>
</dbReference>
<keyword evidence="11 20" id="KW-0249">Electron transport</keyword>
<comment type="subunit">
    <text evidence="3">The main subunits of complex b-c1 are: cytochrome b, cytochrome c1 and the Rieske protein.</text>
</comment>
<dbReference type="InterPro" id="IPR016174">
    <property type="entry name" value="Di-haem_cyt_TM"/>
</dbReference>
<dbReference type="Pfam" id="PF00032">
    <property type="entry name" value="Cytochrom_B_C"/>
    <property type="match status" value="1"/>
</dbReference>
<feature type="transmembrane region" description="Helical" evidence="20">
    <location>
        <begin position="115"/>
        <end position="136"/>
    </location>
</feature>
<proteinExistence type="inferred from homology"/>
<evidence type="ECO:0000256" key="9">
    <source>
        <dbReference type="ARBA" id="ARBA00022723"/>
    </source>
</evidence>
<evidence type="ECO:0000259" key="21">
    <source>
        <dbReference type="PROSITE" id="PS51002"/>
    </source>
</evidence>
<evidence type="ECO:0000256" key="17">
    <source>
        <dbReference type="ARBA" id="ARBA00061233"/>
    </source>
</evidence>
<dbReference type="PROSITE" id="PS51002">
    <property type="entry name" value="CYTB_NTER"/>
    <property type="match status" value="1"/>
</dbReference>
<dbReference type="Pfam" id="PF00033">
    <property type="entry name" value="Cytochrome_B"/>
    <property type="match status" value="1"/>
</dbReference>
<keyword evidence="9 19" id="KW-0479">Metal-binding</keyword>
<dbReference type="RefSeq" id="YP_004857899.1">
    <property type="nucleotide sequence ID" value="NC_016018.1"/>
</dbReference>
<dbReference type="AlphaFoldDB" id="G3CUS3"/>
<evidence type="ECO:0000256" key="5">
    <source>
        <dbReference type="ARBA" id="ARBA00022448"/>
    </source>
</evidence>
<dbReference type="InterPro" id="IPR005798">
    <property type="entry name" value="Cyt_b/b6_C"/>
</dbReference>
<accession>G3CUS3</accession>
<feature type="transmembrane region" description="Helical" evidence="20">
    <location>
        <begin position="81"/>
        <end position="103"/>
    </location>
</feature>
<dbReference type="Gene3D" id="1.20.810.10">
    <property type="entry name" value="Cytochrome Bc1 Complex, Chain C"/>
    <property type="match status" value="1"/>
</dbReference>
<name>G3CUS3_CIGTA</name>
<feature type="transmembrane region" description="Helical" evidence="20">
    <location>
        <begin position="233"/>
        <end position="254"/>
    </location>
</feature>
<dbReference type="SUPFAM" id="SSF81648">
    <property type="entry name" value="a domain/subunit of cytochrome bc1 complex (Ubiquinol-cytochrome c reductase)"/>
    <property type="match status" value="1"/>
</dbReference>
<feature type="domain" description="Cytochrome b/b6 N-terminal region profile" evidence="21">
    <location>
        <begin position="4"/>
        <end position="213"/>
    </location>
</feature>
<keyword evidence="14" id="KW-0830">Ubiquinone</keyword>
<feature type="binding site" description="axial binding residue" evidence="19">
    <location>
        <position position="200"/>
    </location>
    <ligand>
        <name>heme b</name>
        <dbReference type="ChEBI" id="CHEBI:60344"/>
        <label>b566</label>
    </ligand>
    <ligandPart>
        <name>Fe</name>
        <dbReference type="ChEBI" id="CHEBI:18248"/>
    </ligandPart>
</feature>
<sequence>MLNIYKSMRKTHPLLKIINSSLIDLPSPINISSWWNFGSLLALCLIIQIITGLFLTMYYSANINLAFFSVNYICRNVNYGWLIRNLHANGASFFFICIYIHIGRGIYYESFNLKYTWMIGIIILFMLMSTAFMGYVLPWGQMSFWGATVITNLLSAIPYLGNMLVNWIWGGFAVDNATLTRFYTFHFLLPFIILMMTMIHLLFLHQTGSNNPLGINSNIDKIPFHPFFTFKDLIGFIIMMMMLTFLMLYNPYLLSDPDNFIPANPLVTPIHIQPEWYFLFAYAILRSIPNKLGGVIALMLSILIFIILPFTFNKKIQGIQFYLINKIMFWILINNIILLTWIGAQPVEAPYMTMSQILTIMYFSYFIMMPFINKYWDNLIYN</sequence>
<dbReference type="InterPro" id="IPR027387">
    <property type="entry name" value="Cytb/b6-like_sf"/>
</dbReference>
<geneLocation type="mitochondrion" evidence="23"/>
<dbReference type="InterPro" id="IPR048259">
    <property type="entry name" value="Cytochrome_b_N_euk/bac"/>
</dbReference>
<keyword evidence="6 19" id="KW-0349">Heme</keyword>
<evidence type="ECO:0000256" key="13">
    <source>
        <dbReference type="ARBA" id="ARBA00023004"/>
    </source>
</evidence>
<dbReference type="PROSITE" id="PS51003">
    <property type="entry name" value="CYTB_CTER"/>
    <property type="match status" value="1"/>
</dbReference>
<evidence type="ECO:0000256" key="3">
    <source>
        <dbReference type="ARBA" id="ARBA00011649"/>
    </source>
</evidence>
<dbReference type="InterPro" id="IPR005797">
    <property type="entry name" value="Cyt_b/b6_N"/>
</dbReference>
<evidence type="ECO:0000256" key="20">
    <source>
        <dbReference type="RuleBase" id="RU362117"/>
    </source>
</evidence>
<keyword evidence="12 20" id="KW-1133">Transmembrane helix</keyword>
<dbReference type="GO" id="GO:0045275">
    <property type="term" value="C:respiratory chain complex III"/>
    <property type="evidence" value="ECO:0007669"/>
    <property type="project" value="InterPro"/>
</dbReference>
<evidence type="ECO:0000256" key="2">
    <source>
        <dbReference type="ARBA" id="ARBA00004448"/>
    </source>
</evidence>
<dbReference type="EMBL" id="HQ184266">
    <property type="protein sequence ID" value="ADN43217.1"/>
    <property type="molecule type" value="Genomic_DNA"/>
</dbReference>
<gene>
    <name evidence="23" type="primary">CYTB</name>
</gene>
<feature type="transmembrane region" description="Helical" evidence="20">
    <location>
        <begin position="291"/>
        <end position="311"/>
    </location>
</feature>
<keyword evidence="8 20" id="KW-0812">Transmembrane</keyword>
<keyword evidence="13 19" id="KW-0408">Iron</keyword>
<evidence type="ECO:0000256" key="8">
    <source>
        <dbReference type="ARBA" id="ARBA00022692"/>
    </source>
</evidence>
<dbReference type="GeneID" id="11162853"/>
<feature type="transmembrane region" description="Helical" evidence="20">
    <location>
        <begin position="323"/>
        <end position="344"/>
    </location>
</feature>
<evidence type="ECO:0000256" key="6">
    <source>
        <dbReference type="ARBA" id="ARBA00022617"/>
    </source>
</evidence>
<evidence type="ECO:0000256" key="4">
    <source>
        <dbReference type="ARBA" id="ARBA00013531"/>
    </source>
</evidence>
<feature type="transmembrane region" description="Helical" evidence="20">
    <location>
        <begin position="142"/>
        <end position="161"/>
    </location>
</feature>
<keyword evidence="5 20" id="KW-0813">Transport</keyword>
<dbReference type="CDD" id="cd00290">
    <property type="entry name" value="cytochrome_b_C"/>
    <property type="match status" value="1"/>
</dbReference>
<dbReference type="PANTHER" id="PTHR19271:SF16">
    <property type="entry name" value="CYTOCHROME B"/>
    <property type="match status" value="1"/>
</dbReference>
<feature type="binding site" description="axial binding residue" evidence="19">
    <location>
        <position position="87"/>
    </location>
    <ligand>
        <name>heme b</name>
        <dbReference type="ChEBI" id="CHEBI:60344"/>
        <label>b562</label>
    </ligand>
    <ligandPart>
        <name>Fe</name>
        <dbReference type="ChEBI" id="CHEBI:18248"/>
    </ligandPart>
</feature>
<comment type="cofactor">
    <cofactor evidence="19">
        <name>heme</name>
        <dbReference type="ChEBI" id="CHEBI:30413"/>
    </cofactor>
    <text evidence="19">Binds 2 heme groups non-covalently.</text>
</comment>
<organism evidence="23">
    <name type="scientific">Cigaritis takanonis</name>
    <name type="common">Butterfly</name>
    <name type="synonym">Spindasis takanonis</name>
    <dbReference type="NCBI Taxonomy" id="2714157"/>
    <lineage>
        <taxon>Eukaryota</taxon>
        <taxon>Metazoa</taxon>
        <taxon>Ecdysozoa</taxon>
        <taxon>Arthropoda</taxon>
        <taxon>Hexapoda</taxon>
        <taxon>Insecta</taxon>
        <taxon>Pterygota</taxon>
        <taxon>Neoptera</taxon>
        <taxon>Endopterygota</taxon>
        <taxon>Lepidoptera</taxon>
        <taxon>Glossata</taxon>
        <taxon>Ditrysia</taxon>
        <taxon>Papilionoidea</taxon>
        <taxon>Lycaenidae</taxon>
        <taxon>Aphnaeinae</taxon>
        <taxon>Cigaritis</taxon>
    </lineage>
</organism>
<evidence type="ECO:0000256" key="12">
    <source>
        <dbReference type="ARBA" id="ARBA00022989"/>
    </source>
</evidence>
<evidence type="ECO:0000256" key="18">
    <source>
        <dbReference type="PIRSR" id="PIRSR038885-1"/>
    </source>
</evidence>
<keyword evidence="15 20" id="KW-0496">Mitochondrion</keyword>
<dbReference type="GO" id="GO:0008121">
    <property type="term" value="F:quinol-cytochrome-c reductase activity"/>
    <property type="evidence" value="ECO:0007669"/>
    <property type="project" value="InterPro"/>
</dbReference>
<evidence type="ECO:0000259" key="22">
    <source>
        <dbReference type="PROSITE" id="PS51003"/>
    </source>
</evidence>
<evidence type="ECO:0000256" key="19">
    <source>
        <dbReference type="PIRSR" id="PIRSR038885-2"/>
    </source>
</evidence>
<dbReference type="CTD" id="4519"/>
<evidence type="ECO:0000256" key="1">
    <source>
        <dbReference type="ARBA" id="ARBA00002566"/>
    </source>
</evidence>
<feature type="domain" description="Cytochrome b/b6 C-terminal region profile" evidence="22">
    <location>
        <begin position="214"/>
        <end position="382"/>
    </location>
</feature>
<evidence type="ECO:0000256" key="11">
    <source>
        <dbReference type="ARBA" id="ARBA00022982"/>
    </source>
</evidence>
<dbReference type="GO" id="GO:0005743">
    <property type="term" value="C:mitochondrial inner membrane"/>
    <property type="evidence" value="ECO:0007669"/>
    <property type="project" value="UniProtKB-SubCell"/>
</dbReference>
<feature type="transmembrane region" description="Helical" evidence="20">
    <location>
        <begin position="182"/>
        <end position="203"/>
    </location>
</feature>
<feature type="transmembrane region" description="Helical" evidence="20">
    <location>
        <begin position="350"/>
        <end position="372"/>
    </location>
</feature>
<dbReference type="CDD" id="cd00284">
    <property type="entry name" value="Cytochrome_b_N"/>
    <property type="match status" value="1"/>
</dbReference>
<comment type="similarity">
    <text evidence="17 20">Belongs to the cytochrome b family.</text>
</comment>
<feature type="binding site" evidence="18">
    <location>
        <position position="205"/>
    </location>
    <ligand>
        <name>a ubiquinone</name>
        <dbReference type="ChEBI" id="CHEBI:16389"/>
    </ligand>
</feature>
<evidence type="ECO:0000256" key="15">
    <source>
        <dbReference type="ARBA" id="ARBA00023128"/>
    </source>
</evidence>